<dbReference type="InterPro" id="IPR050900">
    <property type="entry name" value="Transposase_IS3/IS150/IS904"/>
</dbReference>
<dbReference type="eggNOG" id="COG2801">
    <property type="taxonomic scope" value="Bacteria"/>
</dbReference>
<dbReference type="EMBL" id="AEVO01000117">
    <property type="protein sequence ID" value="EFY06475.1"/>
    <property type="molecule type" value="Genomic_DNA"/>
</dbReference>
<dbReference type="STRING" id="762983.HMPREF9444_01735"/>
<dbReference type="InterPro" id="IPR048020">
    <property type="entry name" value="Transpos_IS3"/>
</dbReference>
<evidence type="ECO:0000259" key="1">
    <source>
        <dbReference type="PROSITE" id="PS50994"/>
    </source>
</evidence>
<dbReference type="Pfam" id="PF13276">
    <property type="entry name" value="HTH_21"/>
    <property type="match status" value="1"/>
</dbReference>
<keyword evidence="3" id="KW-1185">Reference proteome</keyword>
<comment type="caution">
    <text evidence="2">The sequence shown here is derived from an EMBL/GenBank/DDBJ whole genome shotgun (WGS) entry which is preliminary data.</text>
</comment>
<dbReference type="InterPro" id="IPR012337">
    <property type="entry name" value="RNaseH-like_sf"/>
</dbReference>
<dbReference type="GO" id="GO:0015074">
    <property type="term" value="P:DNA integration"/>
    <property type="evidence" value="ECO:0007669"/>
    <property type="project" value="InterPro"/>
</dbReference>
<dbReference type="InterPro" id="IPR025948">
    <property type="entry name" value="HTH-like_dom"/>
</dbReference>
<dbReference type="NCBIfam" id="NF033516">
    <property type="entry name" value="transpos_IS3"/>
    <property type="match status" value="1"/>
</dbReference>
<dbReference type="Gene3D" id="3.30.420.10">
    <property type="entry name" value="Ribonuclease H-like superfamily/Ribonuclease H"/>
    <property type="match status" value="1"/>
</dbReference>
<accession>E8LLW2</accession>
<dbReference type="Proteomes" id="UP000018458">
    <property type="component" value="Unassembled WGS sequence"/>
</dbReference>
<protein>
    <recommendedName>
        <fullName evidence="1">Integrase catalytic domain-containing protein</fullName>
    </recommendedName>
</protein>
<organism evidence="2 3">
    <name type="scientific">Succinatimonas hippei (strain DSM 22608 / JCM 16073 / KCTC 15190 / YIT 12066)</name>
    <dbReference type="NCBI Taxonomy" id="762983"/>
    <lineage>
        <taxon>Bacteria</taxon>
        <taxon>Pseudomonadati</taxon>
        <taxon>Pseudomonadota</taxon>
        <taxon>Gammaproteobacteria</taxon>
        <taxon>Aeromonadales</taxon>
        <taxon>Succinivibrionaceae</taxon>
        <taxon>Succinatimonas</taxon>
    </lineage>
</organism>
<dbReference type="SUPFAM" id="SSF53098">
    <property type="entry name" value="Ribonuclease H-like"/>
    <property type="match status" value="1"/>
</dbReference>
<dbReference type="AlphaFoldDB" id="E8LLW2"/>
<dbReference type="PANTHER" id="PTHR46889:SF4">
    <property type="entry name" value="TRANSPOSASE INSO FOR INSERTION SEQUENCE ELEMENT IS911B-RELATED"/>
    <property type="match status" value="1"/>
</dbReference>
<dbReference type="InterPro" id="IPR036397">
    <property type="entry name" value="RNaseH_sf"/>
</dbReference>
<evidence type="ECO:0000313" key="3">
    <source>
        <dbReference type="Proteomes" id="UP000018458"/>
    </source>
</evidence>
<dbReference type="PANTHER" id="PTHR46889">
    <property type="entry name" value="TRANSPOSASE INSF FOR INSERTION SEQUENCE IS3B-RELATED"/>
    <property type="match status" value="1"/>
</dbReference>
<dbReference type="HOGENOM" id="CLU_027402_4_3_6"/>
<evidence type="ECO:0000313" key="2">
    <source>
        <dbReference type="EMBL" id="EFY06475.1"/>
    </source>
</evidence>
<dbReference type="PROSITE" id="PS50994">
    <property type="entry name" value="INTEGRASE"/>
    <property type="match status" value="1"/>
</dbReference>
<reference evidence="2 3" key="1">
    <citation type="submission" date="2011-01" db="EMBL/GenBank/DDBJ databases">
        <authorList>
            <person name="Weinstock G."/>
            <person name="Sodergren E."/>
            <person name="Clifton S."/>
            <person name="Fulton L."/>
            <person name="Fulton B."/>
            <person name="Courtney L."/>
            <person name="Fronick C."/>
            <person name="Harrison M."/>
            <person name="Strong C."/>
            <person name="Farmer C."/>
            <person name="Delahaunty K."/>
            <person name="Markovic C."/>
            <person name="Hall O."/>
            <person name="Minx P."/>
            <person name="Tomlinson C."/>
            <person name="Mitreva M."/>
            <person name="Hou S."/>
            <person name="Chen J."/>
            <person name="Wollam A."/>
            <person name="Pepin K.H."/>
            <person name="Johnson M."/>
            <person name="Bhonagiri V."/>
            <person name="Zhang X."/>
            <person name="Suruliraj S."/>
            <person name="Warren W."/>
            <person name="Chinwalla A."/>
            <person name="Mardis E.R."/>
            <person name="Wilson R.K."/>
        </authorList>
    </citation>
    <scope>NUCLEOTIDE SEQUENCE [LARGE SCALE GENOMIC DNA]</scope>
    <source>
        <strain evidence="3">DSM 22608 / JCM 16073 / KCTC 15190 / YIT 12066</strain>
    </source>
</reference>
<proteinExistence type="predicted"/>
<sequence>MREIQCKHQGCYGIDRMTGELLRQGLHVNHKSIARIMKLYKLNAVIRKKRNYFCAVEQVPRRQLPKNLLARKFHADKPGQKLVSDVTYLSTADGQWCYASLVKDLCTSEIVACVTGRTQNLSFGLQTLKQLKDKIQPGAVFHTDQGCLYTHPMFYRELKNMRVVQSLSRKRNCLDNAVIESF</sequence>
<dbReference type="GO" id="GO:0003676">
    <property type="term" value="F:nucleic acid binding"/>
    <property type="evidence" value="ECO:0007669"/>
    <property type="project" value="InterPro"/>
</dbReference>
<name>E8LLW2_SUCHY</name>
<dbReference type="InterPro" id="IPR001584">
    <property type="entry name" value="Integrase_cat-core"/>
</dbReference>
<gene>
    <name evidence="2" type="ORF">HMPREF9444_01735</name>
</gene>
<feature type="domain" description="Integrase catalytic" evidence="1">
    <location>
        <begin position="74"/>
        <end position="182"/>
    </location>
</feature>
<dbReference type="Pfam" id="PF00665">
    <property type="entry name" value="rve"/>
    <property type="match status" value="1"/>
</dbReference>